<dbReference type="Proteomes" id="UP001239462">
    <property type="component" value="Unassembled WGS sequence"/>
</dbReference>
<keyword evidence="1" id="KW-1133">Transmembrane helix</keyword>
<dbReference type="InterPro" id="IPR012902">
    <property type="entry name" value="N_methyl_site"/>
</dbReference>
<keyword evidence="3" id="KW-1185">Reference proteome</keyword>
<name>A0ABT7PHK1_9BACT</name>
<evidence type="ECO:0000256" key="1">
    <source>
        <dbReference type="SAM" id="Phobius"/>
    </source>
</evidence>
<evidence type="ECO:0000313" key="2">
    <source>
        <dbReference type="EMBL" id="MDM4015769.1"/>
    </source>
</evidence>
<evidence type="ECO:0000313" key="3">
    <source>
        <dbReference type="Proteomes" id="UP001239462"/>
    </source>
</evidence>
<proteinExistence type="predicted"/>
<dbReference type="RefSeq" id="WP_230773515.1">
    <property type="nucleotide sequence ID" value="NZ_JAJMQV010000027.1"/>
</dbReference>
<dbReference type="PROSITE" id="PS00409">
    <property type="entry name" value="PROKAR_NTER_METHYL"/>
    <property type="match status" value="1"/>
</dbReference>
<organism evidence="2 3">
    <name type="scientific">Roseiconus lacunae</name>
    <dbReference type="NCBI Taxonomy" id="2605694"/>
    <lineage>
        <taxon>Bacteria</taxon>
        <taxon>Pseudomonadati</taxon>
        <taxon>Planctomycetota</taxon>
        <taxon>Planctomycetia</taxon>
        <taxon>Pirellulales</taxon>
        <taxon>Pirellulaceae</taxon>
        <taxon>Roseiconus</taxon>
    </lineage>
</organism>
<dbReference type="EMBL" id="JASZZN010000006">
    <property type="protein sequence ID" value="MDM4015769.1"/>
    <property type="molecule type" value="Genomic_DNA"/>
</dbReference>
<protein>
    <recommendedName>
        <fullName evidence="4">Prepilin-type N-terminal cleavage/methylation domain-containing protein</fullName>
    </recommendedName>
</protein>
<keyword evidence="1" id="KW-0472">Membrane</keyword>
<feature type="transmembrane region" description="Helical" evidence="1">
    <location>
        <begin position="12"/>
        <end position="32"/>
    </location>
</feature>
<comment type="caution">
    <text evidence="2">The sequence shown here is derived from an EMBL/GenBank/DDBJ whole genome shotgun (WGS) entry which is preliminary data.</text>
</comment>
<gene>
    <name evidence="2" type="ORF">QTN89_10035</name>
</gene>
<reference evidence="2 3" key="1">
    <citation type="submission" date="2023-06" db="EMBL/GenBank/DDBJ databases">
        <title>Roseiconus lacunae JC819 isolated from Gulf of Mannar region, Tamil Nadu.</title>
        <authorList>
            <person name="Pk S."/>
            <person name="Ch S."/>
            <person name="Ch V.R."/>
        </authorList>
    </citation>
    <scope>NUCLEOTIDE SEQUENCE [LARGE SCALE GENOMIC DNA]</scope>
    <source>
        <strain evidence="2 3">JC819</strain>
    </source>
</reference>
<accession>A0ABT7PHK1</accession>
<evidence type="ECO:0008006" key="4">
    <source>
        <dbReference type="Google" id="ProtNLM"/>
    </source>
</evidence>
<keyword evidence="1" id="KW-0812">Transmembrane</keyword>
<sequence>MSGSRRATAEGMTLIELTVALVLASMLMVVLLRVTNLVVSETVQVRRNSFDRLAAERLADQLRFDFENARGVGLQTNTIILAGFVGPNHVASRVHYEVQSRGAFRVLVRSVENESRVCWVGCGDLQFEPLGEFSVETGDAATGGLMPLPDRFRVQLADSSGRLMIREVIRHHAN</sequence>